<dbReference type="EMBL" id="JAPWTJ010000112">
    <property type="protein sequence ID" value="KAJ8982682.1"/>
    <property type="molecule type" value="Genomic_DNA"/>
</dbReference>
<organism evidence="2 3">
    <name type="scientific">Molorchus minor</name>
    <dbReference type="NCBI Taxonomy" id="1323400"/>
    <lineage>
        <taxon>Eukaryota</taxon>
        <taxon>Metazoa</taxon>
        <taxon>Ecdysozoa</taxon>
        <taxon>Arthropoda</taxon>
        <taxon>Hexapoda</taxon>
        <taxon>Insecta</taxon>
        <taxon>Pterygota</taxon>
        <taxon>Neoptera</taxon>
        <taxon>Endopterygota</taxon>
        <taxon>Coleoptera</taxon>
        <taxon>Polyphaga</taxon>
        <taxon>Cucujiformia</taxon>
        <taxon>Chrysomeloidea</taxon>
        <taxon>Cerambycidae</taxon>
        <taxon>Lamiinae</taxon>
        <taxon>Monochamini</taxon>
        <taxon>Molorchus</taxon>
    </lineage>
</organism>
<feature type="transmembrane region" description="Helical" evidence="1">
    <location>
        <begin position="71"/>
        <end position="94"/>
    </location>
</feature>
<keyword evidence="1" id="KW-1133">Transmembrane helix</keyword>
<gene>
    <name evidence="2" type="ORF">NQ317_013154</name>
</gene>
<dbReference type="Proteomes" id="UP001162164">
    <property type="component" value="Unassembled WGS sequence"/>
</dbReference>
<keyword evidence="3" id="KW-1185">Reference proteome</keyword>
<reference evidence="2" key="1">
    <citation type="journal article" date="2023" name="Insect Mol. Biol.">
        <title>Genome sequencing provides insights into the evolution of gene families encoding plant cell wall-degrading enzymes in longhorned beetles.</title>
        <authorList>
            <person name="Shin N.R."/>
            <person name="Okamura Y."/>
            <person name="Kirsch R."/>
            <person name="Pauchet Y."/>
        </authorList>
    </citation>
    <scope>NUCLEOTIDE SEQUENCE</scope>
    <source>
        <strain evidence="2">MMC_N1</strain>
    </source>
</reference>
<keyword evidence="1" id="KW-0812">Transmembrane</keyword>
<keyword evidence="1" id="KW-0472">Membrane</keyword>
<accession>A0ABQ9JY57</accession>
<evidence type="ECO:0000256" key="1">
    <source>
        <dbReference type="SAM" id="Phobius"/>
    </source>
</evidence>
<evidence type="ECO:0000313" key="2">
    <source>
        <dbReference type="EMBL" id="KAJ8982682.1"/>
    </source>
</evidence>
<name>A0ABQ9JY57_9CUCU</name>
<comment type="caution">
    <text evidence="2">The sequence shown here is derived from an EMBL/GenBank/DDBJ whole genome shotgun (WGS) entry which is preliminary data.</text>
</comment>
<sequence>MDITDFGFNVLAASDIDCEDERMPGEGPLKTGTNRRVGNIGSMSGADDAIYYEYKKSSNQHKHPLFKKFSLSYAMCVLHFLASLFLALLSSTLLHKSHLKQ</sequence>
<proteinExistence type="predicted"/>
<evidence type="ECO:0000313" key="3">
    <source>
        <dbReference type="Proteomes" id="UP001162164"/>
    </source>
</evidence>
<protein>
    <submittedName>
        <fullName evidence="2">Uncharacterized protein</fullName>
    </submittedName>
</protein>